<dbReference type="Pfam" id="PF06197">
    <property type="entry name" value="DUF998"/>
    <property type="match status" value="1"/>
</dbReference>
<dbReference type="GeneID" id="96296352"/>
<gene>
    <name evidence="2" type="ORF">SAMN05216275_1024</name>
</gene>
<feature type="transmembrane region" description="Helical" evidence="1">
    <location>
        <begin position="128"/>
        <end position="149"/>
    </location>
</feature>
<feature type="transmembrane region" description="Helical" evidence="1">
    <location>
        <begin position="43"/>
        <end position="70"/>
    </location>
</feature>
<feature type="transmembrane region" description="Helical" evidence="1">
    <location>
        <begin position="190"/>
        <end position="211"/>
    </location>
</feature>
<keyword evidence="1" id="KW-0472">Membrane</keyword>
<keyword evidence="3" id="KW-1185">Reference proteome</keyword>
<protein>
    <recommendedName>
        <fullName evidence="4">DUF998 domain-containing protein</fullName>
    </recommendedName>
</protein>
<accession>A0A1I3GC47</accession>
<feature type="transmembrane region" description="Helical" evidence="1">
    <location>
        <begin position="156"/>
        <end position="178"/>
    </location>
</feature>
<dbReference type="InterPro" id="IPR009339">
    <property type="entry name" value="DUF998"/>
</dbReference>
<dbReference type="Proteomes" id="UP000199111">
    <property type="component" value="Unassembled WGS sequence"/>
</dbReference>
<organism evidence="2 3">
    <name type="scientific">Streptosporangium canum</name>
    <dbReference type="NCBI Taxonomy" id="324952"/>
    <lineage>
        <taxon>Bacteria</taxon>
        <taxon>Bacillati</taxon>
        <taxon>Actinomycetota</taxon>
        <taxon>Actinomycetes</taxon>
        <taxon>Streptosporangiales</taxon>
        <taxon>Streptosporangiaceae</taxon>
        <taxon>Streptosporangium</taxon>
    </lineage>
</organism>
<reference evidence="3" key="1">
    <citation type="submission" date="2016-10" db="EMBL/GenBank/DDBJ databases">
        <authorList>
            <person name="Varghese N."/>
            <person name="Submissions S."/>
        </authorList>
    </citation>
    <scope>NUCLEOTIDE SEQUENCE [LARGE SCALE GENOMIC DNA]</scope>
    <source>
        <strain evidence="3">CGMCC 4.2126</strain>
    </source>
</reference>
<dbReference type="RefSeq" id="WP_093885381.1">
    <property type="nucleotide sequence ID" value="NZ_FOQY01000002.1"/>
</dbReference>
<feature type="transmembrane region" description="Helical" evidence="1">
    <location>
        <begin position="82"/>
        <end position="101"/>
    </location>
</feature>
<keyword evidence="1" id="KW-1133">Transmembrane helix</keyword>
<sequence length="219" mass="22688">MTAATRKLLVCGAVAGPLFVVTFLIQGATRTAYNPLRHPVSSLALGGFGWIQTANFIVAGLLTLAFAVGLRSAPRPLGGATLVPVLIGAISLGLLGAGLFVTDPVSGYPPGTPDAILRHSTHGILHDLFSMPTFLAWPIACIVSAIHFLRKGKSGWAIYSAATGLIFAGAFVLASMGFTQVEALVDLGGLFQRIAITAGFAWITLLAVHLLTTSPKTPA</sequence>
<keyword evidence="1" id="KW-0812">Transmembrane</keyword>
<dbReference type="AlphaFoldDB" id="A0A1I3GC47"/>
<proteinExistence type="predicted"/>
<evidence type="ECO:0000313" key="3">
    <source>
        <dbReference type="Proteomes" id="UP000199111"/>
    </source>
</evidence>
<evidence type="ECO:0000313" key="2">
    <source>
        <dbReference type="EMBL" id="SFI21058.1"/>
    </source>
</evidence>
<evidence type="ECO:0000256" key="1">
    <source>
        <dbReference type="SAM" id="Phobius"/>
    </source>
</evidence>
<dbReference type="EMBL" id="FOQY01000002">
    <property type="protein sequence ID" value="SFI21058.1"/>
    <property type="molecule type" value="Genomic_DNA"/>
</dbReference>
<name>A0A1I3GC47_9ACTN</name>
<evidence type="ECO:0008006" key="4">
    <source>
        <dbReference type="Google" id="ProtNLM"/>
    </source>
</evidence>